<comment type="caution">
    <text evidence="1">The sequence shown here is derived from an EMBL/GenBank/DDBJ whole genome shotgun (WGS) entry which is preliminary data.</text>
</comment>
<gene>
    <name evidence="1" type="ORF">E2C01_080247</name>
</gene>
<protein>
    <submittedName>
        <fullName evidence="1">Uncharacterized protein</fullName>
    </submittedName>
</protein>
<name>A0A5B7ITK3_PORTR</name>
<keyword evidence="2" id="KW-1185">Reference proteome</keyword>
<evidence type="ECO:0000313" key="1">
    <source>
        <dbReference type="EMBL" id="MPC85469.1"/>
    </source>
</evidence>
<reference evidence="1 2" key="1">
    <citation type="submission" date="2019-05" db="EMBL/GenBank/DDBJ databases">
        <title>Another draft genome of Portunus trituberculatus and its Hox gene families provides insights of decapod evolution.</title>
        <authorList>
            <person name="Jeong J.-H."/>
            <person name="Song I."/>
            <person name="Kim S."/>
            <person name="Choi T."/>
            <person name="Kim D."/>
            <person name="Ryu S."/>
            <person name="Kim W."/>
        </authorList>
    </citation>
    <scope>NUCLEOTIDE SEQUENCE [LARGE SCALE GENOMIC DNA]</scope>
    <source>
        <tissue evidence="1">Muscle</tissue>
    </source>
</reference>
<dbReference type="EMBL" id="VSRR010068552">
    <property type="protein sequence ID" value="MPC85469.1"/>
    <property type="molecule type" value="Genomic_DNA"/>
</dbReference>
<proteinExistence type="predicted"/>
<dbReference type="AlphaFoldDB" id="A0A5B7ITK3"/>
<dbReference type="Proteomes" id="UP000324222">
    <property type="component" value="Unassembled WGS sequence"/>
</dbReference>
<organism evidence="1 2">
    <name type="scientific">Portunus trituberculatus</name>
    <name type="common">Swimming crab</name>
    <name type="synonym">Neptunus trituberculatus</name>
    <dbReference type="NCBI Taxonomy" id="210409"/>
    <lineage>
        <taxon>Eukaryota</taxon>
        <taxon>Metazoa</taxon>
        <taxon>Ecdysozoa</taxon>
        <taxon>Arthropoda</taxon>
        <taxon>Crustacea</taxon>
        <taxon>Multicrustacea</taxon>
        <taxon>Malacostraca</taxon>
        <taxon>Eumalacostraca</taxon>
        <taxon>Eucarida</taxon>
        <taxon>Decapoda</taxon>
        <taxon>Pleocyemata</taxon>
        <taxon>Brachyura</taxon>
        <taxon>Eubrachyura</taxon>
        <taxon>Portunoidea</taxon>
        <taxon>Portunidae</taxon>
        <taxon>Portuninae</taxon>
        <taxon>Portunus</taxon>
    </lineage>
</organism>
<accession>A0A5B7ITK3</accession>
<evidence type="ECO:0000313" key="2">
    <source>
        <dbReference type="Proteomes" id="UP000324222"/>
    </source>
</evidence>
<sequence>MFGVIRFEARRGDCGSGDPLTGQGLPVPNAHAREGEHSLRKVVEATGGTGGYGVKEIKRNIGKKRKC</sequence>